<feature type="domain" description="Methyl-accepting transducer" evidence="13">
    <location>
        <begin position="376"/>
        <end position="612"/>
    </location>
</feature>
<dbReference type="GO" id="GO:0005886">
    <property type="term" value="C:plasma membrane"/>
    <property type="evidence" value="ECO:0007669"/>
    <property type="project" value="UniProtKB-SubCell"/>
</dbReference>
<feature type="domain" description="HAMP" evidence="14">
    <location>
        <begin position="305"/>
        <end position="357"/>
    </location>
</feature>
<evidence type="ECO:0000256" key="9">
    <source>
        <dbReference type="ARBA" id="ARBA00029447"/>
    </source>
</evidence>
<proteinExistence type="inferred from homology"/>
<dbReference type="Gene3D" id="1.10.8.500">
    <property type="entry name" value="HAMP domain in histidine kinase"/>
    <property type="match status" value="1"/>
</dbReference>
<keyword evidence="7 12" id="KW-0472">Membrane</keyword>
<evidence type="ECO:0000256" key="5">
    <source>
        <dbReference type="ARBA" id="ARBA00022692"/>
    </source>
</evidence>
<dbReference type="AlphaFoldDB" id="A0A6G4A1E9"/>
<feature type="transmembrane region" description="Helical" evidence="12">
    <location>
        <begin position="281"/>
        <end position="304"/>
    </location>
</feature>
<evidence type="ECO:0000256" key="12">
    <source>
        <dbReference type="SAM" id="Phobius"/>
    </source>
</evidence>
<keyword evidence="11" id="KW-0175">Coiled coil</keyword>
<dbReference type="SMART" id="SM00304">
    <property type="entry name" value="HAMP"/>
    <property type="match status" value="1"/>
</dbReference>
<dbReference type="PROSITE" id="PS50111">
    <property type="entry name" value="CHEMOTAXIS_TRANSDUC_2"/>
    <property type="match status" value="1"/>
</dbReference>
<keyword evidence="4" id="KW-0145">Chemotaxis</keyword>
<evidence type="ECO:0000259" key="14">
    <source>
        <dbReference type="PROSITE" id="PS50885"/>
    </source>
</evidence>
<comment type="subcellular location">
    <subcellularLocation>
        <location evidence="1">Cell membrane</location>
        <topology evidence="1">Multi-pass membrane protein</topology>
    </subcellularLocation>
</comment>
<dbReference type="Gene3D" id="1.10.287.950">
    <property type="entry name" value="Methyl-accepting chemotaxis protein"/>
    <property type="match status" value="1"/>
</dbReference>
<gene>
    <name evidence="15" type="ORF">GK047_16750</name>
</gene>
<dbReference type="PANTHER" id="PTHR32089:SF114">
    <property type="entry name" value="METHYL-ACCEPTING CHEMOTAXIS PROTEIN MCPB"/>
    <property type="match status" value="1"/>
</dbReference>
<sequence length="663" mass="72212">MWKLRLPGFNVKSKLILSFSIILLVPSVSVGLISAMTAQSKVEEKMKEEAQSKVELLNDQINQIIQDTKDNVDFMADRLNLGSIGPVQGNEDTFVRAMLDAYKDKHPNVELASVGTDKGVYINSPKSAVNPPEYDPRKRPWFMTAIANKGKPNVIDPYISSNTGNVVVTVSETSHDDHGVVSISLSLKSLADTVNRTKVGKQGYVYILDRKSHYLIDPSEKSGSEANDERFKQMYDQKTGEIQYNKNGSQRVDFYKTNELTGWVVVGTLLNDEVAQAARSIMLTTIACIVVFLILGGIMVYFILNSIIKPLGRLLKASDQISSGDLTISVPVRSNDELGRLGESFNRMSLSLRTVIGDVSETALQLAFTSEQLSINADETAKATEQVAQITEEMAEGTEKQATIVKESLQSMTDMSTGVQDVTNNAQMVSLSAIHATEFAKEGNETVKSVVREMNAINTFMSEFTLTVQELGEHSAEIGQIVAVIGDIATQTNLLSLNAAIEAARAGESGRGFAVVASEVRKLAEQSRVSAERISQRIITVQEVIEKVIGNAKKGAEDVKQGIVAVENADEAFSKINRSVNEVTDQIQQISAASQQISASSDQVVYSLENVSLVSDRIASGSENISAATEQQLASMEEISSSSQVLAKHAQELQLLVEKFKLN</sequence>
<evidence type="ECO:0000256" key="3">
    <source>
        <dbReference type="ARBA" id="ARBA00022481"/>
    </source>
</evidence>
<dbReference type="PANTHER" id="PTHR32089">
    <property type="entry name" value="METHYL-ACCEPTING CHEMOTAXIS PROTEIN MCPB"/>
    <property type="match status" value="1"/>
</dbReference>
<comment type="similarity">
    <text evidence="9">Belongs to the methyl-accepting chemotaxis (MCP) protein family.</text>
</comment>
<evidence type="ECO:0000256" key="8">
    <source>
        <dbReference type="ARBA" id="ARBA00023224"/>
    </source>
</evidence>
<feature type="coiled-coil region" evidence="11">
    <location>
        <begin position="40"/>
        <end position="67"/>
    </location>
</feature>
<keyword evidence="3" id="KW-0488">Methylation</keyword>
<dbReference type="Pfam" id="PF00015">
    <property type="entry name" value="MCPsignal"/>
    <property type="match status" value="1"/>
</dbReference>
<evidence type="ECO:0000256" key="10">
    <source>
        <dbReference type="PROSITE-ProRule" id="PRU00284"/>
    </source>
</evidence>
<dbReference type="GO" id="GO:0007165">
    <property type="term" value="P:signal transduction"/>
    <property type="evidence" value="ECO:0007669"/>
    <property type="project" value="UniProtKB-KW"/>
</dbReference>
<dbReference type="InterPro" id="IPR004089">
    <property type="entry name" value="MCPsignal_dom"/>
</dbReference>
<dbReference type="FunFam" id="1.10.287.950:FF:000001">
    <property type="entry name" value="Methyl-accepting chemotaxis sensory transducer"/>
    <property type="match status" value="1"/>
</dbReference>
<accession>A0A6G4A1E9</accession>
<dbReference type="Pfam" id="PF00672">
    <property type="entry name" value="HAMP"/>
    <property type="match status" value="1"/>
</dbReference>
<dbReference type="RefSeq" id="WP_163949003.1">
    <property type="nucleotide sequence ID" value="NZ_JAAIKC010000006.1"/>
</dbReference>
<dbReference type="CDD" id="cd11386">
    <property type="entry name" value="MCP_signal"/>
    <property type="match status" value="1"/>
</dbReference>
<evidence type="ECO:0000259" key="13">
    <source>
        <dbReference type="PROSITE" id="PS50111"/>
    </source>
</evidence>
<keyword evidence="6 12" id="KW-1133">Transmembrane helix</keyword>
<comment type="caution">
    <text evidence="15">The sequence shown here is derived from an EMBL/GenBank/DDBJ whole genome shotgun (WGS) entry which is preliminary data.</text>
</comment>
<keyword evidence="5 12" id="KW-0812">Transmembrane</keyword>
<dbReference type="SUPFAM" id="SSF103190">
    <property type="entry name" value="Sensory domain-like"/>
    <property type="match status" value="1"/>
</dbReference>
<organism evidence="15">
    <name type="scientific">Paenibacillus sp. SYP-B3998</name>
    <dbReference type="NCBI Taxonomy" id="2678564"/>
    <lineage>
        <taxon>Bacteria</taxon>
        <taxon>Bacillati</taxon>
        <taxon>Bacillota</taxon>
        <taxon>Bacilli</taxon>
        <taxon>Bacillales</taxon>
        <taxon>Paenibacillaceae</taxon>
        <taxon>Paenibacillus</taxon>
    </lineage>
</organism>
<dbReference type="PROSITE" id="PS50885">
    <property type="entry name" value="HAMP"/>
    <property type="match status" value="1"/>
</dbReference>
<dbReference type="SUPFAM" id="SSF58104">
    <property type="entry name" value="Methyl-accepting chemotaxis protein (MCP) signaling domain"/>
    <property type="match status" value="1"/>
</dbReference>
<dbReference type="InterPro" id="IPR003660">
    <property type="entry name" value="HAMP_dom"/>
</dbReference>
<keyword evidence="8 10" id="KW-0807">Transducer</keyword>
<evidence type="ECO:0000256" key="7">
    <source>
        <dbReference type="ARBA" id="ARBA00023136"/>
    </source>
</evidence>
<evidence type="ECO:0000256" key="6">
    <source>
        <dbReference type="ARBA" id="ARBA00022989"/>
    </source>
</evidence>
<evidence type="ECO:0000313" key="15">
    <source>
        <dbReference type="EMBL" id="NEW07651.1"/>
    </source>
</evidence>
<name>A0A6G4A1E9_9BACL</name>
<evidence type="ECO:0000256" key="1">
    <source>
        <dbReference type="ARBA" id="ARBA00004651"/>
    </source>
</evidence>
<dbReference type="CDD" id="cd12912">
    <property type="entry name" value="PDC2_MCP_like"/>
    <property type="match status" value="1"/>
</dbReference>
<reference evidence="15" key="1">
    <citation type="submission" date="2020-02" db="EMBL/GenBank/DDBJ databases">
        <authorList>
            <person name="Shen X.-R."/>
            <person name="Zhang Y.-X."/>
        </authorList>
    </citation>
    <scope>NUCLEOTIDE SEQUENCE</scope>
    <source>
        <strain evidence="15">SYP-B3998</strain>
    </source>
</reference>
<evidence type="ECO:0000256" key="2">
    <source>
        <dbReference type="ARBA" id="ARBA00022475"/>
    </source>
</evidence>
<protein>
    <submittedName>
        <fullName evidence="15">Methyl-accepting chemotaxis protein</fullName>
    </submittedName>
</protein>
<evidence type="ECO:0000256" key="4">
    <source>
        <dbReference type="ARBA" id="ARBA00022500"/>
    </source>
</evidence>
<dbReference type="GO" id="GO:0006935">
    <property type="term" value="P:chemotaxis"/>
    <property type="evidence" value="ECO:0007669"/>
    <property type="project" value="UniProtKB-KW"/>
</dbReference>
<dbReference type="EMBL" id="JAAIKC010000006">
    <property type="protein sequence ID" value="NEW07651.1"/>
    <property type="molecule type" value="Genomic_DNA"/>
</dbReference>
<dbReference type="Pfam" id="PF02743">
    <property type="entry name" value="dCache_1"/>
    <property type="match status" value="1"/>
</dbReference>
<dbReference type="InterPro" id="IPR029151">
    <property type="entry name" value="Sensor-like_sf"/>
</dbReference>
<dbReference type="CDD" id="cd06225">
    <property type="entry name" value="HAMP"/>
    <property type="match status" value="1"/>
</dbReference>
<dbReference type="SMART" id="SM00283">
    <property type="entry name" value="MA"/>
    <property type="match status" value="1"/>
</dbReference>
<evidence type="ECO:0000256" key="11">
    <source>
        <dbReference type="SAM" id="Coils"/>
    </source>
</evidence>
<dbReference type="CDD" id="cd18773">
    <property type="entry name" value="PDC1_HK_sensor"/>
    <property type="match status" value="1"/>
</dbReference>
<dbReference type="InterPro" id="IPR033479">
    <property type="entry name" value="dCache_1"/>
</dbReference>
<dbReference type="Gene3D" id="3.30.450.20">
    <property type="entry name" value="PAS domain"/>
    <property type="match status" value="2"/>
</dbReference>
<keyword evidence="2" id="KW-1003">Cell membrane</keyword>